<reference evidence="7" key="1">
    <citation type="submission" date="2025-08" db="UniProtKB">
        <authorList>
            <consortium name="RefSeq"/>
        </authorList>
    </citation>
    <scope>IDENTIFICATION</scope>
    <source>
        <tissue evidence="7">Fruit stalk</tissue>
    </source>
</reference>
<keyword evidence="6" id="KW-1185">Reference proteome</keyword>
<comment type="similarity">
    <text evidence="3">Belongs to the PMEI family.</text>
</comment>
<evidence type="ECO:0000313" key="7">
    <source>
        <dbReference type="RefSeq" id="XP_022741974.1"/>
    </source>
</evidence>
<feature type="domain" description="Pectinesterase inhibitor" evidence="5">
    <location>
        <begin position="32"/>
        <end position="176"/>
    </location>
</feature>
<dbReference type="PANTHER" id="PTHR36710">
    <property type="entry name" value="PECTINESTERASE INHIBITOR-LIKE"/>
    <property type="match status" value="1"/>
</dbReference>
<dbReference type="Pfam" id="PF04043">
    <property type="entry name" value="PMEI"/>
    <property type="match status" value="1"/>
</dbReference>
<evidence type="ECO:0000256" key="2">
    <source>
        <dbReference type="ARBA" id="ARBA00023157"/>
    </source>
</evidence>
<sequence>MKNTISLALLQLAFSFTFLPVSQNLALELQGPGANLIETTCKGTPFYNLCVSTLRSDPRSSSADLLGLAHIVADKLKAKTTATLGQITGLLKGAKDPKLRMALRDCFDYYNAIIKYDIPVTIDAVAKGNPKFGVQGATDAANEADACERRFKNQPKFPISSSNKVVHDLSAVVASIVQLLL</sequence>
<evidence type="ECO:0000256" key="1">
    <source>
        <dbReference type="ARBA" id="ARBA00022729"/>
    </source>
</evidence>
<feature type="chain" id="PRO_5028364959" evidence="4">
    <location>
        <begin position="16"/>
        <end position="181"/>
    </location>
</feature>
<protein>
    <submittedName>
        <fullName evidence="7">Cell wall / vacuolar inhibitor of fructosidase 1-like</fullName>
    </submittedName>
</protein>
<accession>A0A6P5YNB6</accession>
<dbReference type="PANTHER" id="PTHR36710:SF13">
    <property type="entry name" value="PUTATIVE-RELATED"/>
    <property type="match status" value="1"/>
</dbReference>
<dbReference type="InterPro" id="IPR035513">
    <property type="entry name" value="Invertase/methylesterase_inhib"/>
</dbReference>
<dbReference type="FunFam" id="1.20.140.40:FF:000009">
    <property type="entry name" value="Invertase/pectin methylesterase inhibitor family protein"/>
    <property type="match status" value="1"/>
</dbReference>
<keyword evidence="2" id="KW-1015">Disulfide bond</keyword>
<evidence type="ECO:0000256" key="3">
    <source>
        <dbReference type="ARBA" id="ARBA00038471"/>
    </source>
</evidence>
<dbReference type="NCBIfam" id="TIGR01614">
    <property type="entry name" value="PME_inhib"/>
    <property type="match status" value="1"/>
</dbReference>
<gene>
    <name evidence="7" type="primary">LOC111293505</name>
</gene>
<dbReference type="Proteomes" id="UP000515121">
    <property type="component" value="Unplaced"/>
</dbReference>
<keyword evidence="1 4" id="KW-0732">Signal</keyword>
<dbReference type="RefSeq" id="XP_022741974.1">
    <property type="nucleotide sequence ID" value="XM_022886239.1"/>
</dbReference>
<organism evidence="6 7">
    <name type="scientific">Durio zibethinus</name>
    <name type="common">Durian</name>
    <dbReference type="NCBI Taxonomy" id="66656"/>
    <lineage>
        <taxon>Eukaryota</taxon>
        <taxon>Viridiplantae</taxon>
        <taxon>Streptophyta</taxon>
        <taxon>Embryophyta</taxon>
        <taxon>Tracheophyta</taxon>
        <taxon>Spermatophyta</taxon>
        <taxon>Magnoliopsida</taxon>
        <taxon>eudicotyledons</taxon>
        <taxon>Gunneridae</taxon>
        <taxon>Pentapetalae</taxon>
        <taxon>rosids</taxon>
        <taxon>malvids</taxon>
        <taxon>Malvales</taxon>
        <taxon>Malvaceae</taxon>
        <taxon>Helicteroideae</taxon>
        <taxon>Durio</taxon>
    </lineage>
</organism>
<dbReference type="SMART" id="SM00856">
    <property type="entry name" value="PMEI"/>
    <property type="match status" value="1"/>
</dbReference>
<evidence type="ECO:0000259" key="5">
    <source>
        <dbReference type="SMART" id="SM00856"/>
    </source>
</evidence>
<dbReference type="OrthoDB" id="1918674at2759"/>
<dbReference type="Gene3D" id="1.20.140.40">
    <property type="entry name" value="Invertase/pectin methylesterase inhibitor family protein"/>
    <property type="match status" value="1"/>
</dbReference>
<dbReference type="InterPro" id="IPR052421">
    <property type="entry name" value="PCW_Enzyme_Inhibitor"/>
</dbReference>
<dbReference type="InterPro" id="IPR006501">
    <property type="entry name" value="Pectinesterase_inhib_dom"/>
</dbReference>
<name>A0A6P5YNB6_DURZI</name>
<dbReference type="InterPro" id="IPR034087">
    <property type="entry name" value="C/VIF1"/>
</dbReference>
<dbReference type="SUPFAM" id="SSF101148">
    <property type="entry name" value="Plant invertase/pectin methylesterase inhibitor"/>
    <property type="match status" value="1"/>
</dbReference>
<dbReference type="CDD" id="cd15796">
    <property type="entry name" value="CIF_like"/>
    <property type="match status" value="1"/>
</dbReference>
<feature type="signal peptide" evidence="4">
    <location>
        <begin position="1"/>
        <end position="15"/>
    </location>
</feature>
<evidence type="ECO:0000313" key="6">
    <source>
        <dbReference type="Proteomes" id="UP000515121"/>
    </source>
</evidence>
<dbReference type="KEGG" id="dzi:111293505"/>
<dbReference type="GO" id="GO:0004857">
    <property type="term" value="F:enzyme inhibitor activity"/>
    <property type="evidence" value="ECO:0007669"/>
    <property type="project" value="InterPro"/>
</dbReference>
<dbReference type="AlphaFoldDB" id="A0A6P5YNB6"/>
<dbReference type="GeneID" id="111293505"/>
<proteinExistence type="inferred from homology"/>
<evidence type="ECO:0000256" key="4">
    <source>
        <dbReference type="SAM" id="SignalP"/>
    </source>
</evidence>